<dbReference type="PANTHER" id="PTHR18968:SF13">
    <property type="entry name" value="ACETOLACTATE SYNTHASE CATALYTIC SUBUNIT, MITOCHONDRIAL"/>
    <property type="match status" value="1"/>
</dbReference>
<dbReference type="InterPro" id="IPR012001">
    <property type="entry name" value="Thiamin_PyroP_enz_TPP-bd_dom"/>
</dbReference>
<evidence type="ECO:0000313" key="7">
    <source>
        <dbReference type="EMBL" id="MBG9390689.1"/>
    </source>
</evidence>
<dbReference type="Pfam" id="PF02776">
    <property type="entry name" value="TPP_enzyme_N"/>
    <property type="match status" value="1"/>
</dbReference>
<feature type="domain" description="Thiamine pyrophosphate enzyme N-terminal TPP-binding" evidence="6">
    <location>
        <begin position="7"/>
        <end position="124"/>
    </location>
</feature>
<dbReference type="PANTHER" id="PTHR18968">
    <property type="entry name" value="THIAMINE PYROPHOSPHATE ENZYMES"/>
    <property type="match status" value="1"/>
</dbReference>
<evidence type="ECO:0000256" key="2">
    <source>
        <dbReference type="ARBA" id="ARBA00023052"/>
    </source>
</evidence>
<keyword evidence="2 3" id="KW-0786">Thiamine pyrophosphate</keyword>
<feature type="domain" description="Thiamine pyrophosphate enzyme TPP-binding" evidence="5">
    <location>
        <begin position="395"/>
        <end position="538"/>
    </location>
</feature>
<dbReference type="Proteomes" id="UP000651050">
    <property type="component" value="Unassembled WGS sequence"/>
</dbReference>
<dbReference type="AlphaFoldDB" id="A0A931H8J1"/>
<name>A0A931H8J1_9BURK</name>
<dbReference type="InterPro" id="IPR011766">
    <property type="entry name" value="TPP_enzyme_TPP-bd"/>
</dbReference>
<dbReference type="CDD" id="cd07035">
    <property type="entry name" value="TPP_PYR_POX_like"/>
    <property type="match status" value="1"/>
</dbReference>
<accession>A0A931H8J1</accession>
<dbReference type="Pfam" id="PF00205">
    <property type="entry name" value="TPP_enzyme_M"/>
    <property type="match status" value="1"/>
</dbReference>
<dbReference type="GO" id="GO:0005948">
    <property type="term" value="C:acetolactate synthase complex"/>
    <property type="evidence" value="ECO:0007669"/>
    <property type="project" value="TreeGrafter"/>
</dbReference>
<feature type="domain" description="Thiamine pyrophosphate enzyme central" evidence="4">
    <location>
        <begin position="198"/>
        <end position="332"/>
    </location>
</feature>
<evidence type="ECO:0000256" key="3">
    <source>
        <dbReference type="RuleBase" id="RU362132"/>
    </source>
</evidence>
<dbReference type="EMBL" id="JADWYS010000002">
    <property type="protein sequence ID" value="MBG9390689.1"/>
    <property type="molecule type" value="Genomic_DNA"/>
</dbReference>
<organism evidence="7 8">
    <name type="scientific">Caenimonas aquaedulcis</name>
    <dbReference type="NCBI Taxonomy" id="2793270"/>
    <lineage>
        <taxon>Bacteria</taxon>
        <taxon>Pseudomonadati</taxon>
        <taxon>Pseudomonadota</taxon>
        <taxon>Betaproteobacteria</taxon>
        <taxon>Burkholderiales</taxon>
        <taxon>Comamonadaceae</taxon>
        <taxon>Caenimonas</taxon>
    </lineage>
</organism>
<gene>
    <name evidence="7" type="ORF">I5803_21840</name>
</gene>
<dbReference type="InterPro" id="IPR029061">
    <property type="entry name" value="THDP-binding"/>
</dbReference>
<dbReference type="GO" id="GO:0030976">
    <property type="term" value="F:thiamine pyrophosphate binding"/>
    <property type="evidence" value="ECO:0007669"/>
    <property type="project" value="InterPro"/>
</dbReference>
<protein>
    <submittedName>
        <fullName evidence="7">Thiamine pyrophosphate-binding protein</fullName>
    </submittedName>
</protein>
<dbReference type="InterPro" id="IPR012000">
    <property type="entry name" value="Thiamin_PyroP_enz_cen_dom"/>
</dbReference>
<reference evidence="7" key="1">
    <citation type="submission" date="2020-11" db="EMBL/GenBank/DDBJ databases">
        <title>Bacterial whole genome sequence for Caenimonas sp. DR4.4.</title>
        <authorList>
            <person name="Le V."/>
            <person name="Ko S.-R."/>
            <person name="Ahn C.-Y."/>
            <person name="Oh H.-M."/>
        </authorList>
    </citation>
    <scope>NUCLEOTIDE SEQUENCE</scope>
    <source>
        <strain evidence="7">DR4.4</strain>
    </source>
</reference>
<evidence type="ECO:0000259" key="5">
    <source>
        <dbReference type="Pfam" id="PF02775"/>
    </source>
</evidence>
<evidence type="ECO:0000259" key="4">
    <source>
        <dbReference type="Pfam" id="PF00205"/>
    </source>
</evidence>
<dbReference type="GO" id="GO:0009099">
    <property type="term" value="P:L-valine biosynthetic process"/>
    <property type="evidence" value="ECO:0007669"/>
    <property type="project" value="TreeGrafter"/>
</dbReference>
<dbReference type="GO" id="GO:0003984">
    <property type="term" value="F:acetolactate synthase activity"/>
    <property type="evidence" value="ECO:0007669"/>
    <property type="project" value="TreeGrafter"/>
</dbReference>
<dbReference type="GO" id="GO:0009097">
    <property type="term" value="P:isoleucine biosynthetic process"/>
    <property type="evidence" value="ECO:0007669"/>
    <property type="project" value="TreeGrafter"/>
</dbReference>
<dbReference type="Gene3D" id="3.40.50.1220">
    <property type="entry name" value="TPP-binding domain"/>
    <property type="match status" value="1"/>
</dbReference>
<dbReference type="Pfam" id="PF02775">
    <property type="entry name" value="TPP_enzyme_C"/>
    <property type="match status" value="1"/>
</dbReference>
<dbReference type="GO" id="GO:0000287">
    <property type="term" value="F:magnesium ion binding"/>
    <property type="evidence" value="ECO:0007669"/>
    <property type="project" value="InterPro"/>
</dbReference>
<dbReference type="SUPFAM" id="SSF52518">
    <property type="entry name" value="Thiamin diphosphate-binding fold (THDP-binding)"/>
    <property type="match status" value="2"/>
</dbReference>
<evidence type="ECO:0000256" key="1">
    <source>
        <dbReference type="ARBA" id="ARBA00007812"/>
    </source>
</evidence>
<dbReference type="NCBIfam" id="NF005470">
    <property type="entry name" value="PRK07064.1"/>
    <property type="match status" value="1"/>
</dbReference>
<evidence type="ECO:0000259" key="6">
    <source>
        <dbReference type="Pfam" id="PF02776"/>
    </source>
</evidence>
<dbReference type="RefSeq" id="WP_196988666.1">
    <property type="nucleotide sequence ID" value="NZ_JADWYS010000002.1"/>
</dbReference>
<comment type="similarity">
    <text evidence="1 3">Belongs to the TPP enzyme family.</text>
</comment>
<dbReference type="CDD" id="cd00568">
    <property type="entry name" value="TPP_enzymes"/>
    <property type="match status" value="1"/>
</dbReference>
<dbReference type="InterPro" id="IPR045229">
    <property type="entry name" value="TPP_enz"/>
</dbReference>
<keyword evidence="8" id="KW-1185">Reference proteome</keyword>
<dbReference type="InterPro" id="IPR029035">
    <property type="entry name" value="DHS-like_NAD/FAD-binding_dom"/>
</dbReference>
<proteinExistence type="inferred from homology"/>
<dbReference type="GO" id="GO:0050660">
    <property type="term" value="F:flavin adenine dinucleotide binding"/>
    <property type="evidence" value="ECO:0007669"/>
    <property type="project" value="TreeGrafter"/>
</dbReference>
<evidence type="ECO:0000313" key="8">
    <source>
        <dbReference type="Proteomes" id="UP000651050"/>
    </source>
</evidence>
<sequence>MTIPYLVGDLVAEFIAACGVKSAFGIISVHNIPMLDAVQRQGKVGFVMARNEMGAAHMADGYARANGGLGVVFSSTGPGAANAVGGIVEANFAGTPVLHITGQSPYMAIGRGQGGVHDVPDQLGMLKSVSKAAFRINSPKEALGVLTNAAVTALSGRPGPVSVEVPFDVQRTEIARPAVFDNFQLPLPPKRVPEGAELDRLVEHIAKARRPMLWLGAGAREASEGARRLVEMGFCAMNSNAAHGVVPDDHPRSFGALNGSLSSRPDPIVEGVLQKSDLILVAGSRLRTNETQDNKARLPKNLVQIDIDPAANGRTYPSELFVCADTAATLNLLADRLKGKLNVDKGFLDEVATAKVMANESFRKTLGPYATLPDKLRAVMPRDCMWVRDVTLSNGSWGNKVFQVYNPRDGMYPIGLGIGPGLPLGVGAAVAATAQGRKTVMMSGDGGFAVNLPELLTAAQEKVDMVILIMNDNGYGVIKHIQDGGYGGRRCYGDLLPPDFQKLAEAAHMPHLLAKSIDEVASQVARGLAMKGPVMVEVQMDSIGPFPNYISPPPVKM</sequence>
<dbReference type="SUPFAM" id="SSF52467">
    <property type="entry name" value="DHS-like NAD/FAD-binding domain"/>
    <property type="match status" value="1"/>
</dbReference>
<dbReference type="Gene3D" id="3.40.50.970">
    <property type="match status" value="2"/>
</dbReference>
<comment type="caution">
    <text evidence="7">The sequence shown here is derived from an EMBL/GenBank/DDBJ whole genome shotgun (WGS) entry which is preliminary data.</text>
</comment>